<keyword evidence="1" id="KW-0472">Membrane</keyword>
<proteinExistence type="predicted"/>
<reference evidence="3" key="1">
    <citation type="journal article" date="2019" name="Int. J. Syst. Evol. Microbiol.">
        <title>The Global Catalogue of Microorganisms (GCM) 10K type strain sequencing project: providing services to taxonomists for standard genome sequencing and annotation.</title>
        <authorList>
            <consortium name="The Broad Institute Genomics Platform"/>
            <consortium name="The Broad Institute Genome Sequencing Center for Infectious Disease"/>
            <person name="Wu L."/>
            <person name="Ma J."/>
        </authorList>
    </citation>
    <scope>NUCLEOTIDE SEQUENCE [LARGE SCALE GENOMIC DNA]</scope>
    <source>
        <strain evidence="3">CCUG 56098</strain>
    </source>
</reference>
<evidence type="ECO:0000256" key="1">
    <source>
        <dbReference type="SAM" id="Phobius"/>
    </source>
</evidence>
<evidence type="ECO:0000313" key="2">
    <source>
        <dbReference type="EMBL" id="MFD1014888.1"/>
    </source>
</evidence>
<protein>
    <recommendedName>
        <fullName evidence="4">DUF3592 domain-containing protein</fullName>
    </recommendedName>
</protein>
<organism evidence="2 3">
    <name type="scientific">Winogradskyella rapida</name>
    <dbReference type="NCBI Taxonomy" id="549701"/>
    <lineage>
        <taxon>Bacteria</taxon>
        <taxon>Pseudomonadati</taxon>
        <taxon>Bacteroidota</taxon>
        <taxon>Flavobacteriia</taxon>
        <taxon>Flavobacteriales</taxon>
        <taxon>Flavobacteriaceae</taxon>
        <taxon>Winogradskyella</taxon>
    </lineage>
</organism>
<keyword evidence="1" id="KW-0812">Transmembrane</keyword>
<name>A0ABW3KQK6_9FLAO</name>
<sequence length="107" mass="12141">MKTFAYAVLMGFGYLIWIQSLVVATGLWINRMGSTDKVTERFEITYVMKNGDVGIRSLESDYFERTENKFTASDLNNIKKGDHITIVFQKGLFGKNYLNSGKIAIAE</sequence>
<keyword evidence="1" id="KW-1133">Transmembrane helix</keyword>
<comment type="caution">
    <text evidence="2">The sequence shown here is derived from an EMBL/GenBank/DDBJ whole genome shotgun (WGS) entry which is preliminary data.</text>
</comment>
<dbReference type="RefSeq" id="WP_386113866.1">
    <property type="nucleotide sequence ID" value="NZ_JBHTKM010000010.1"/>
</dbReference>
<dbReference type="EMBL" id="JBHTKM010000010">
    <property type="protein sequence ID" value="MFD1014888.1"/>
    <property type="molecule type" value="Genomic_DNA"/>
</dbReference>
<accession>A0ABW3KQK6</accession>
<dbReference type="Proteomes" id="UP001597086">
    <property type="component" value="Unassembled WGS sequence"/>
</dbReference>
<evidence type="ECO:0000313" key="3">
    <source>
        <dbReference type="Proteomes" id="UP001597086"/>
    </source>
</evidence>
<evidence type="ECO:0008006" key="4">
    <source>
        <dbReference type="Google" id="ProtNLM"/>
    </source>
</evidence>
<gene>
    <name evidence="2" type="ORF">ACFQ13_03040</name>
</gene>
<keyword evidence="3" id="KW-1185">Reference proteome</keyword>
<feature type="transmembrane region" description="Helical" evidence="1">
    <location>
        <begin position="6"/>
        <end position="29"/>
    </location>
</feature>